<feature type="transmembrane region" description="Helical" evidence="7">
    <location>
        <begin position="12"/>
        <end position="33"/>
    </location>
</feature>
<sequence>MVSGGHTSGAAVAAVIITFTVIGVVLTVARLYTRMLLVRNAGIDDVFIVVGVVFSILVTVTMCEQVGYGVGRHYSSLDENDKVMSLLWFYASVIVYYLGLWAVKMSILFQYLRILPEAGFYRKACYTLMAFLTAWTAWAFFSAVFACTPINSFWDMSVHGTCLDRLVVWFSNAACNIITDICTTVLPLPILNTLRIPKKQKYLLMVVFGLGGLTCVISILRLQSLYVISKSTDVSWDNPMAAIWSSMEVNVGIICSCIPTLKGLLTRMFPRLAIGESYFGTRSDFMGPSVESRPDAVDFNKLGHQVPDDDVEKAAQPTAEVYELGNGSTRDLAVSRRQSSMLPPPATRASLTTPPQVTQALQNWLGKEIGHIRTDTVETADTIETIETTSSKDEMTSSDSASTLGLCKAESRRDSS</sequence>
<evidence type="ECO:0000256" key="1">
    <source>
        <dbReference type="ARBA" id="ARBA00004141"/>
    </source>
</evidence>
<evidence type="ECO:0000256" key="7">
    <source>
        <dbReference type="SAM" id="Phobius"/>
    </source>
</evidence>
<feature type="transmembrane region" description="Helical" evidence="7">
    <location>
        <begin position="45"/>
        <end position="67"/>
    </location>
</feature>
<dbReference type="Pfam" id="PF20684">
    <property type="entry name" value="Fung_rhodopsin"/>
    <property type="match status" value="1"/>
</dbReference>
<feature type="transmembrane region" description="Helical" evidence="7">
    <location>
        <begin position="124"/>
        <end position="146"/>
    </location>
</feature>
<accession>A0ABR0E2P6</accession>
<keyword evidence="2 7" id="KW-0812">Transmembrane</keyword>
<dbReference type="Proteomes" id="UP001305779">
    <property type="component" value="Unassembled WGS sequence"/>
</dbReference>
<feature type="transmembrane region" description="Helical" evidence="7">
    <location>
        <begin position="202"/>
        <end position="222"/>
    </location>
</feature>
<feature type="domain" description="Rhodopsin" evidence="8">
    <location>
        <begin position="29"/>
        <end position="266"/>
    </location>
</feature>
<proteinExistence type="inferred from homology"/>
<evidence type="ECO:0000313" key="9">
    <source>
        <dbReference type="EMBL" id="KAK4495692.1"/>
    </source>
</evidence>
<evidence type="ECO:0000256" key="3">
    <source>
        <dbReference type="ARBA" id="ARBA00022989"/>
    </source>
</evidence>
<evidence type="ECO:0000256" key="2">
    <source>
        <dbReference type="ARBA" id="ARBA00022692"/>
    </source>
</evidence>
<feature type="transmembrane region" description="Helical" evidence="7">
    <location>
        <begin position="87"/>
        <end position="112"/>
    </location>
</feature>
<feature type="compositionally biased region" description="Low complexity" evidence="6">
    <location>
        <begin position="380"/>
        <end position="389"/>
    </location>
</feature>
<evidence type="ECO:0000259" key="8">
    <source>
        <dbReference type="Pfam" id="PF20684"/>
    </source>
</evidence>
<comment type="caution">
    <text evidence="9">The sequence shown here is derived from an EMBL/GenBank/DDBJ whole genome shotgun (WGS) entry which is preliminary data.</text>
</comment>
<keyword evidence="10" id="KW-1185">Reference proteome</keyword>
<evidence type="ECO:0000256" key="4">
    <source>
        <dbReference type="ARBA" id="ARBA00023136"/>
    </source>
</evidence>
<dbReference type="EMBL" id="JAXOVC010000011">
    <property type="protein sequence ID" value="KAK4495692.1"/>
    <property type="molecule type" value="Genomic_DNA"/>
</dbReference>
<evidence type="ECO:0000256" key="6">
    <source>
        <dbReference type="SAM" id="MobiDB-lite"/>
    </source>
</evidence>
<comment type="subcellular location">
    <subcellularLocation>
        <location evidence="1">Membrane</location>
        <topology evidence="1">Multi-pass membrane protein</topology>
    </subcellularLocation>
</comment>
<protein>
    <recommendedName>
        <fullName evidence="8">Rhodopsin domain-containing protein</fullName>
    </recommendedName>
</protein>
<evidence type="ECO:0000256" key="5">
    <source>
        <dbReference type="ARBA" id="ARBA00038359"/>
    </source>
</evidence>
<feature type="transmembrane region" description="Helical" evidence="7">
    <location>
        <begin position="242"/>
        <end position="261"/>
    </location>
</feature>
<dbReference type="PANTHER" id="PTHR33048">
    <property type="entry name" value="PTH11-LIKE INTEGRAL MEMBRANE PROTEIN (AFU_ORTHOLOGUE AFUA_5G11245)"/>
    <property type="match status" value="1"/>
</dbReference>
<feature type="transmembrane region" description="Helical" evidence="7">
    <location>
        <begin position="166"/>
        <end position="190"/>
    </location>
</feature>
<reference evidence="9 10" key="1">
    <citation type="journal article" date="2023" name="G3 (Bethesda)">
        <title>A chromosome-level genome assembly of Zasmidium syzygii isolated from banana leaves.</title>
        <authorList>
            <person name="van Westerhoven A.C."/>
            <person name="Mehrabi R."/>
            <person name="Talebi R."/>
            <person name="Steentjes M.B.F."/>
            <person name="Corcolon B."/>
            <person name="Chong P.A."/>
            <person name="Kema G.H.J."/>
            <person name="Seidl M.F."/>
        </authorList>
    </citation>
    <scope>NUCLEOTIDE SEQUENCE [LARGE SCALE GENOMIC DNA]</scope>
    <source>
        <strain evidence="9 10">P124</strain>
    </source>
</reference>
<dbReference type="PANTHER" id="PTHR33048:SF132">
    <property type="entry name" value="MEMBRANE PROTEIN, PUTATIVE (AFU_ORTHOLOGUE AFUA_6G07820)-RELATED"/>
    <property type="match status" value="1"/>
</dbReference>
<name>A0ABR0E2P6_ZASCE</name>
<gene>
    <name evidence="9" type="ORF">PRZ48_012960</name>
</gene>
<keyword evidence="4 7" id="KW-0472">Membrane</keyword>
<organism evidence="9 10">
    <name type="scientific">Zasmidium cellare</name>
    <name type="common">Wine cellar mold</name>
    <name type="synonym">Racodium cellare</name>
    <dbReference type="NCBI Taxonomy" id="395010"/>
    <lineage>
        <taxon>Eukaryota</taxon>
        <taxon>Fungi</taxon>
        <taxon>Dikarya</taxon>
        <taxon>Ascomycota</taxon>
        <taxon>Pezizomycotina</taxon>
        <taxon>Dothideomycetes</taxon>
        <taxon>Dothideomycetidae</taxon>
        <taxon>Mycosphaerellales</taxon>
        <taxon>Mycosphaerellaceae</taxon>
        <taxon>Zasmidium</taxon>
    </lineage>
</organism>
<feature type="region of interest" description="Disordered" evidence="6">
    <location>
        <begin position="380"/>
        <end position="416"/>
    </location>
</feature>
<comment type="similarity">
    <text evidence="5">Belongs to the SAT4 family.</text>
</comment>
<dbReference type="InterPro" id="IPR049326">
    <property type="entry name" value="Rhodopsin_dom_fungi"/>
</dbReference>
<dbReference type="InterPro" id="IPR052337">
    <property type="entry name" value="SAT4-like"/>
</dbReference>
<evidence type="ECO:0000313" key="10">
    <source>
        <dbReference type="Proteomes" id="UP001305779"/>
    </source>
</evidence>
<keyword evidence="3 7" id="KW-1133">Transmembrane helix</keyword>